<evidence type="ECO:0000313" key="2">
    <source>
        <dbReference type="Proteomes" id="UP000494249"/>
    </source>
</evidence>
<evidence type="ECO:0000313" key="1">
    <source>
        <dbReference type="EMBL" id="CAB3689795.1"/>
    </source>
</evidence>
<sequence length="53" mass="6146">MWAKCDMLATISFDRLTKPYKKTQHAGRKYIGVFLCEEDMEAIDACLRAYLSL</sequence>
<gene>
    <name evidence="1" type="ORF">LMG22037_02919</name>
</gene>
<protein>
    <submittedName>
        <fullName evidence="1">Uncharacterized protein</fullName>
    </submittedName>
</protein>
<dbReference type="AlphaFoldDB" id="A0A6J5B3H0"/>
<dbReference type="Proteomes" id="UP000494249">
    <property type="component" value="Unassembled WGS sequence"/>
</dbReference>
<proteinExistence type="predicted"/>
<organism evidence="1 2">
    <name type="scientific">Paraburkholderia phenoliruptrix</name>
    <dbReference type="NCBI Taxonomy" id="252970"/>
    <lineage>
        <taxon>Bacteria</taxon>
        <taxon>Pseudomonadati</taxon>
        <taxon>Pseudomonadota</taxon>
        <taxon>Betaproteobacteria</taxon>
        <taxon>Burkholderiales</taxon>
        <taxon>Burkholderiaceae</taxon>
        <taxon>Paraburkholderia</taxon>
    </lineage>
</organism>
<reference evidence="1 2" key="1">
    <citation type="submission" date="2020-04" db="EMBL/GenBank/DDBJ databases">
        <authorList>
            <person name="De Canck E."/>
        </authorList>
    </citation>
    <scope>NUCLEOTIDE SEQUENCE [LARGE SCALE GENOMIC DNA]</scope>
    <source>
        <strain evidence="1 2">LMG 22037</strain>
    </source>
</reference>
<dbReference type="EMBL" id="CADIKB010000012">
    <property type="protein sequence ID" value="CAB3689795.1"/>
    <property type="molecule type" value="Genomic_DNA"/>
</dbReference>
<name>A0A6J5B3H0_9BURK</name>
<accession>A0A6J5B3H0</accession>